<reference evidence="2" key="3">
    <citation type="submission" date="2020-11" db="EMBL/GenBank/DDBJ databases">
        <title>Intraspecies plasmid and genomic variation of Mycobacterium kubicae revealed by the complete genome sequences of two clinical isolates.</title>
        <authorList>
            <person name="Hendrix J.R."/>
            <person name="Epperson L.E."/>
            <person name="Honda J.R."/>
            <person name="Strong M."/>
        </authorList>
    </citation>
    <scope>NUCLEOTIDE SEQUENCE</scope>
    <source>
        <strain evidence="2">JCM 13573</strain>
    </source>
</reference>
<dbReference type="EMBL" id="BLKU01000005">
    <property type="protein sequence ID" value="GFG67513.1"/>
    <property type="molecule type" value="Genomic_DNA"/>
</dbReference>
<reference evidence="1 3" key="1">
    <citation type="journal article" date="2019" name="Emerg. Microbes Infect.">
        <title>Comprehensive subspecies identification of 175 nontuberculous mycobacteria species based on 7547 genomic profiles.</title>
        <authorList>
            <person name="Matsumoto Y."/>
            <person name="Kinjo T."/>
            <person name="Motooka D."/>
            <person name="Nabeya D."/>
            <person name="Jung N."/>
            <person name="Uechi K."/>
            <person name="Horii T."/>
            <person name="Iida T."/>
            <person name="Fujita J."/>
            <person name="Nakamura S."/>
        </authorList>
    </citation>
    <scope>NUCLEOTIDE SEQUENCE [LARGE SCALE GENOMIC DNA]</scope>
    <source>
        <strain evidence="1 3">JCM 13573</strain>
    </source>
</reference>
<evidence type="ECO:0008006" key="5">
    <source>
        <dbReference type="Google" id="ProtNLM"/>
    </source>
</evidence>
<keyword evidence="3" id="KW-1185">Reference proteome</keyword>
<protein>
    <recommendedName>
        <fullName evidence="5">WXG100 family type VII secretion target</fullName>
    </recommendedName>
</protein>
<dbReference type="Proteomes" id="UP000663583">
    <property type="component" value="Chromosome"/>
</dbReference>
<accession>A0AAX1J5S1</accession>
<proteinExistence type="predicted"/>
<reference evidence="1" key="2">
    <citation type="submission" date="2020-02" db="EMBL/GenBank/DDBJ databases">
        <authorList>
            <person name="Matsumoto Y."/>
            <person name="Kinjo T."/>
            <person name="Motooka D."/>
            <person name="Nabeya D."/>
            <person name="Jung N."/>
            <person name="Uechi K."/>
            <person name="Horii T."/>
            <person name="Iida T."/>
            <person name="Fujita J."/>
            <person name="Nakamura S."/>
        </authorList>
    </citation>
    <scope>NUCLEOTIDE SEQUENCE</scope>
    <source>
        <strain evidence="1">JCM 13573</strain>
    </source>
</reference>
<dbReference type="EMBL" id="CP065047">
    <property type="protein sequence ID" value="QPI36527.1"/>
    <property type="molecule type" value="Genomic_DNA"/>
</dbReference>
<evidence type="ECO:0000313" key="2">
    <source>
        <dbReference type="EMBL" id="QPI36527.1"/>
    </source>
</evidence>
<dbReference type="Gene3D" id="1.10.287.1060">
    <property type="entry name" value="ESAT-6-like"/>
    <property type="match status" value="1"/>
</dbReference>
<organism evidence="2 4">
    <name type="scientific">Mycobacterium kubicae</name>
    <dbReference type="NCBI Taxonomy" id="120959"/>
    <lineage>
        <taxon>Bacteria</taxon>
        <taxon>Bacillati</taxon>
        <taxon>Actinomycetota</taxon>
        <taxon>Actinomycetes</taxon>
        <taxon>Mycobacteriales</taxon>
        <taxon>Mycobacteriaceae</taxon>
        <taxon>Mycobacterium</taxon>
        <taxon>Mycobacterium simiae complex</taxon>
    </lineage>
</organism>
<evidence type="ECO:0000313" key="3">
    <source>
        <dbReference type="Proteomes" id="UP000465306"/>
    </source>
</evidence>
<gene>
    <name evidence="2" type="ORF">I2456_18855</name>
    <name evidence="1" type="ORF">MKUB_50030</name>
</gene>
<sequence>MAEQFEYDDGTARAAASQFDELGSSLTSLINGLHAELSGDSPWSHDKIGSAFASKFDPDRSQVITNAGDYAKAVESVAPALTDASNSIIAQDGGVAG</sequence>
<dbReference type="KEGG" id="mku:I2456_18855"/>
<name>A0AAX1J5S1_9MYCO</name>
<dbReference type="RefSeq" id="WP_068155867.1">
    <property type="nucleotide sequence ID" value="NZ_BLKU01000005.1"/>
</dbReference>
<dbReference type="Proteomes" id="UP000465306">
    <property type="component" value="Unassembled WGS sequence"/>
</dbReference>
<evidence type="ECO:0000313" key="4">
    <source>
        <dbReference type="Proteomes" id="UP000663583"/>
    </source>
</evidence>
<dbReference type="AlphaFoldDB" id="A0AAX1J5S1"/>
<evidence type="ECO:0000313" key="1">
    <source>
        <dbReference type="EMBL" id="GFG67513.1"/>
    </source>
</evidence>